<feature type="region of interest" description="Disordered" evidence="1">
    <location>
        <begin position="1"/>
        <end position="55"/>
    </location>
</feature>
<feature type="region of interest" description="Disordered" evidence="1">
    <location>
        <begin position="73"/>
        <end position="116"/>
    </location>
</feature>
<dbReference type="EMBL" id="AGNL01018191">
    <property type="protein sequence ID" value="EJK63531.1"/>
    <property type="molecule type" value="Genomic_DNA"/>
</dbReference>
<gene>
    <name evidence="2" type="ORF">THAOC_15803</name>
</gene>
<keyword evidence="3" id="KW-1185">Reference proteome</keyword>
<evidence type="ECO:0000256" key="1">
    <source>
        <dbReference type="SAM" id="MobiDB-lite"/>
    </source>
</evidence>
<reference evidence="2 3" key="1">
    <citation type="journal article" date="2012" name="Genome Biol.">
        <title>Genome and low-iron response of an oceanic diatom adapted to chronic iron limitation.</title>
        <authorList>
            <person name="Lommer M."/>
            <person name="Specht M."/>
            <person name="Roy A.S."/>
            <person name="Kraemer L."/>
            <person name="Andreson R."/>
            <person name="Gutowska M.A."/>
            <person name="Wolf J."/>
            <person name="Bergner S.V."/>
            <person name="Schilhabel M.B."/>
            <person name="Klostermeier U.C."/>
            <person name="Beiko R.G."/>
            <person name="Rosenstiel P."/>
            <person name="Hippler M."/>
            <person name="Laroche J."/>
        </authorList>
    </citation>
    <scope>NUCLEOTIDE SEQUENCE [LARGE SCALE GENOMIC DNA]</scope>
    <source>
        <strain evidence="2 3">CCMP1005</strain>
    </source>
</reference>
<comment type="caution">
    <text evidence="2">The sequence shown here is derived from an EMBL/GenBank/DDBJ whole genome shotgun (WGS) entry which is preliminary data.</text>
</comment>
<proteinExistence type="predicted"/>
<feature type="compositionally biased region" description="Acidic residues" evidence="1">
    <location>
        <begin position="95"/>
        <end position="110"/>
    </location>
</feature>
<protein>
    <submittedName>
        <fullName evidence="2">Uncharacterized protein</fullName>
    </submittedName>
</protein>
<feature type="compositionally biased region" description="Low complexity" evidence="1">
    <location>
        <begin position="22"/>
        <end position="36"/>
    </location>
</feature>
<sequence length="156" mass="17104">MPKRRPKSTLGKVGQVLAGNERSFSGRGSSVGSASKVRSRNVAAKKRRAQRDGGKKAFVNKDVQFGLVEVRQCGSEQDEDSDQDDDAYTQAHDLDSDDDFDLGSEDEESNEPLRPGDLIQYYSGIYVAGDPRGLRHATVMAIKNPEEDFPLVLDNG</sequence>
<accession>K0SR52</accession>
<feature type="compositionally biased region" description="Acidic residues" evidence="1">
    <location>
        <begin position="76"/>
        <end position="87"/>
    </location>
</feature>
<feature type="non-terminal residue" evidence="2">
    <location>
        <position position="156"/>
    </location>
</feature>
<evidence type="ECO:0000313" key="3">
    <source>
        <dbReference type="Proteomes" id="UP000266841"/>
    </source>
</evidence>
<dbReference type="OrthoDB" id="49658at2759"/>
<organism evidence="2 3">
    <name type="scientific">Thalassiosira oceanica</name>
    <name type="common">Marine diatom</name>
    <dbReference type="NCBI Taxonomy" id="159749"/>
    <lineage>
        <taxon>Eukaryota</taxon>
        <taxon>Sar</taxon>
        <taxon>Stramenopiles</taxon>
        <taxon>Ochrophyta</taxon>
        <taxon>Bacillariophyta</taxon>
        <taxon>Coscinodiscophyceae</taxon>
        <taxon>Thalassiosirophycidae</taxon>
        <taxon>Thalassiosirales</taxon>
        <taxon>Thalassiosiraceae</taxon>
        <taxon>Thalassiosira</taxon>
    </lineage>
</organism>
<dbReference type="AlphaFoldDB" id="K0SR52"/>
<evidence type="ECO:0000313" key="2">
    <source>
        <dbReference type="EMBL" id="EJK63531.1"/>
    </source>
</evidence>
<feature type="compositionally biased region" description="Basic residues" evidence="1">
    <location>
        <begin position="37"/>
        <end position="49"/>
    </location>
</feature>
<dbReference type="Proteomes" id="UP000266841">
    <property type="component" value="Unassembled WGS sequence"/>
</dbReference>
<name>K0SR52_THAOC</name>